<feature type="domain" description="Plastocyanin-like" evidence="2">
    <location>
        <begin position="75"/>
        <end position="137"/>
    </location>
</feature>
<dbReference type="InterPro" id="IPR011706">
    <property type="entry name" value="Cu-oxidase_C"/>
</dbReference>
<comment type="similarity">
    <text evidence="1">Belongs to the multicopper oxidase family.</text>
</comment>
<name>A0AAP0EWE3_9MAGN</name>
<dbReference type="EMBL" id="JBBNAF010000011">
    <property type="protein sequence ID" value="KAK9099485.1"/>
    <property type="molecule type" value="Genomic_DNA"/>
</dbReference>
<accession>A0AAP0EWE3</accession>
<evidence type="ECO:0000259" key="2">
    <source>
        <dbReference type="Pfam" id="PF07731"/>
    </source>
</evidence>
<comment type="caution">
    <text evidence="3">The sequence shown here is derived from an EMBL/GenBank/DDBJ whole genome shotgun (WGS) entry which is preliminary data.</text>
</comment>
<dbReference type="Gene3D" id="2.60.40.420">
    <property type="entry name" value="Cupredoxins - blue copper proteins"/>
    <property type="match status" value="1"/>
</dbReference>
<proteinExistence type="inferred from homology"/>
<evidence type="ECO:0000313" key="3">
    <source>
        <dbReference type="EMBL" id="KAK9099485.1"/>
    </source>
</evidence>
<protein>
    <recommendedName>
        <fullName evidence="2">Plastocyanin-like domain-containing protein</fullName>
    </recommendedName>
</protein>
<reference evidence="3 4" key="1">
    <citation type="submission" date="2024-01" db="EMBL/GenBank/DDBJ databases">
        <title>Genome assemblies of Stephania.</title>
        <authorList>
            <person name="Yang L."/>
        </authorList>
    </citation>
    <scope>NUCLEOTIDE SEQUENCE [LARGE SCALE GENOMIC DNA]</scope>
    <source>
        <strain evidence="3">YNDBR</strain>
        <tissue evidence="3">Leaf</tissue>
    </source>
</reference>
<dbReference type="GO" id="GO:0016491">
    <property type="term" value="F:oxidoreductase activity"/>
    <property type="evidence" value="ECO:0007669"/>
    <property type="project" value="InterPro"/>
</dbReference>
<dbReference type="GO" id="GO:0005507">
    <property type="term" value="F:copper ion binding"/>
    <property type="evidence" value="ECO:0007669"/>
    <property type="project" value="InterPro"/>
</dbReference>
<dbReference type="SUPFAM" id="SSF49503">
    <property type="entry name" value="Cupredoxins"/>
    <property type="match status" value="1"/>
</dbReference>
<evidence type="ECO:0000256" key="1">
    <source>
        <dbReference type="ARBA" id="ARBA00010609"/>
    </source>
</evidence>
<organism evidence="3 4">
    <name type="scientific">Stephania yunnanensis</name>
    <dbReference type="NCBI Taxonomy" id="152371"/>
    <lineage>
        <taxon>Eukaryota</taxon>
        <taxon>Viridiplantae</taxon>
        <taxon>Streptophyta</taxon>
        <taxon>Embryophyta</taxon>
        <taxon>Tracheophyta</taxon>
        <taxon>Spermatophyta</taxon>
        <taxon>Magnoliopsida</taxon>
        <taxon>Ranunculales</taxon>
        <taxon>Menispermaceae</taxon>
        <taxon>Menispermoideae</taxon>
        <taxon>Cissampelideae</taxon>
        <taxon>Stephania</taxon>
    </lineage>
</organism>
<evidence type="ECO:0000313" key="4">
    <source>
        <dbReference type="Proteomes" id="UP001420932"/>
    </source>
</evidence>
<dbReference type="Proteomes" id="UP001420932">
    <property type="component" value="Unassembled WGS sequence"/>
</dbReference>
<gene>
    <name evidence="3" type="ORF">Syun_026530</name>
</gene>
<dbReference type="Pfam" id="PF07731">
    <property type="entry name" value="Cu-oxidase_2"/>
    <property type="match status" value="1"/>
</dbReference>
<keyword evidence="4" id="KW-1185">Reference proteome</keyword>
<dbReference type="AlphaFoldDB" id="A0AAP0EWE3"/>
<dbReference type="InterPro" id="IPR008972">
    <property type="entry name" value="Cupredoxin"/>
</dbReference>
<sequence>MLLNHPTITIVESSLWEILIIDFLHIPSSLPSWISEENIQFFAQKFDETGFTGGLNYYRAIIEGPEFKELVPMLMDGGKWTPASRKGYNLNDAVSRCTMQVYPKSWTAIYLSLENVGMCNLRTEFWARQYLGQQFYLCSGINQRDEYPIPRPRNALTCGKAAGRHTRPL</sequence>